<dbReference type="EMBL" id="CP000934">
    <property type="protein sequence ID" value="ACE86189.1"/>
    <property type="molecule type" value="Genomic_DNA"/>
</dbReference>
<protein>
    <recommendedName>
        <fullName evidence="5">Lipoprotein</fullName>
    </recommendedName>
</protein>
<dbReference type="KEGG" id="cja:CJA_1654"/>
<reference evidence="3 4" key="1">
    <citation type="journal article" date="2008" name="J. Bacteriol.">
        <title>Insights into plant cell wall degradation from the genome sequence of the soil bacterium Cellvibrio japonicus.</title>
        <authorList>
            <person name="Deboy R.T."/>
            <person name="Mongodin E.F."/>
            <person name="Fouts D.E."/>
            <person name="Tailford L.E."/>
            <person name="Khouri H."/>
            <person name="Emerson J.B."/>
            <person name="Mohamoud Y."/>
            <person name="Watkins K."/>
            <person name="Henrissat B."/>
            <person name="Gilbert H.J."/>
            <person name="Nelson K.E."/>
        </authorList>
    </citation>
    <scope>NUCLEOTIDE SEQUENCE [LARGE SCALE GENOMIC DNA]</scope>
    <source>
        <strain evidence="3 4">Ueda107</strain>
    </source>
</reference>
<evidence type="ECO:0000313" key="4">
    <source>
        <dbReference type="Proteomes" id="UP000001036"/>
    </source>
</evidence>
<feature type="chain" id="PRO_5002796528" description="Lipoprotein" evidence="2">
    <location>
        <begin position="25"/>
        <end position="202"/>
    </location>
</feature>
<accession>B3PET0</accession>
<dbReference type="eggNOG" id="ENOG50307X5">
    <property type="taxonomic scope" value="Bacteria"/>
</dbReference>
<sequence length="202" mass="21722">MQGHQPGFQRIFTLCNLCMPMVLAGLITACGAPASSENATAVSATTPTSMAPAKPSPAHPAKTVPKTKPGAIASLKDASPIRLEQGIATPAELELLTTKSKGHMRVFLEEEEPLHLVGEQNEWSFVLAPGEQYRIPVGLMAVEEGRFYLRLQVVIESDEGLQRRQLMRVVQVGEPAKSRQKPVSDAGDGVISLPAQETTITE</sequence>
<gene>
    <name evidence="3" type="ordered locus">CJA_1654</name>
</gene>
<evidence type="ECO:0000313" key="3">
    <source>
        <dbReference type="EMBL" id="ACE86189.1"/>
    </source>
</evidence>
<keyword evidence="4" id="KW-1185">Reference proteome</keyword>
<evidence type="ECO:0008006" key="5">
    <source>
        <dbReference type="Google" id="ProtNLM"/>
    </source>
</evidence>
<feature type="region of interest" description="Disordered" evidence="1">
    <location>
        <begin position="177"/>
        <end position="202"/>
    </location>
</feature>
<evidence type="ECO:0000256" key="1">
    <source>
        <dbReference type="SAM" id="MobiDB-lite"/>
    </source>
</evidence>
<name>B3PET0_CELJU</name>
<feature type="signal peptide" evidence="2">
    <location>
        <begin position="1"/>
        <end position="24"/>
    </location>
</feature>
<organism evidence="3 4">
    <name type="scientific">Cellvibrio japonicus (strain Ueda107)</name>
    <name type="common">Pseudomonas fluorescens subsp. cellulosa</name>
    <dbReference type="NCBI Taxonomy" id="498211"/>
    <lineage>
        <taxon>Bacteria</taxon>
        <taxon>Pseudomonadati</taxon>
        <taxon>Pseudomonadota</taxon>
        <taxon>Gammaproteobacteria</taxon>
        <taxon>Cellvibrionales</taxon>
        <taxon>Cellvibrionaceae</taxon>
        <taxon>Cellvibrio</taxon>
    </lineage>
</organism>
<dbReference type="HOGENOM" id="CLU_1352617_0_0_6"/>
<feature type="region of interest" description="Disordered" evidence="1">
    <location>
        <begin position="43"/>
        <end position="66"/>
    </location>
</feature>
<keyword evidence="2" id="KW-0732">Signal</keyword>
<proteinExistence type="predicted"/>
<dbReference type="AlphaFoldDB" id="B3PET0"/>
<dbReference type="STRING" id="498211.CJA_1654"/>
<evidence type="ECO:0000256" key="2">
    <source>
        <dbReference type="SAM" id="SignalP"/>
    </source>
</evidence>
<dbReference type="Proteomes" id="UP000001036">
    <property type="component" value="Chromosome"/>
</dbReference>